<name>A0AAE0RUK1_9BIVA</name>
<proteinExistence type="predicted"/>
<reference evidence="1" key="2">
    <citation type="journal article" date="2021" name="Genome Biol. Evol.">
        <title>Developing a high-quality reference genome for a parasitic bivalve with doubly uniparental inheritance (Bivalvia: Unionida).</title>
        <authorList>
            <person name="Smith C.H."/>
        </authorList>
    </citation>
    <scope>NUCLEOTIDE SEQUENCE</scope>
    <source>
        <strain evidence="1">CHS0354</strain>
        <tissue evidence="1">Mantle</tissue>
    </source>
</reference>
<dbReference type="Proteomes" id="UP001195483">
    <property type="component" value="Unassembled WGS sequence"/>
</dbReference>
<accession>A0AAE0RUK1</accession>
<dbReference type="EMBL" id="JAEAOA010000149">
    <property type="protein sequence ID" value="KAK3579580.1"/>
    <property type="molecule type" value="Genomic_DNA"/>
</dbReference>
<keyword evidence="2" id="KW-1185">Reference proteome</keyword>
<comment type="caution">
    <text evidence="1">The sequence shown here is derived from an EMBL/GenBank/DDBJ whole genome shotgun (WGS) entry which is preliminary data.</text>
</comment>
<organism evidence="1 2">
    <name type="scientific">Potamilus streckersoni</name>
    <dbReference type="NCBI Taxonomy" id="2493646"/>
    <lineage>
        <taxon>Eukaryota</taxon>
        <taxon>Metazoa</taxon>
        <taxon>Spiralia</taxon>
        <taxon>Lophotrochozoa</taxon>
        <taxon>Mollusca</taxon>
        <taxon>Bivalvia</taxon>
        <taxon>Autobranchia</taxon>
        <taxon>Heteroconchia</taxon>
        <taxon>Palaeoheterodonta</taxon>
        <taxon>Unionida</taxon>
        <taxon>Unionoidea</taxon>
        <taxon>Unionidae</taxon>
        <taxon>Ambleminae</taxon>
        <taxon>Lampsilini</taxon>
        <taxon>Potamilus</taxon>
    </lineage>
</organism>
<sequence>MTQLTLWIPKINRSTYNALELETTLAGFTKKLYFPRSRVIAVMMDDIRSSDLVDMRDFIARTTNTICQFSTNFKYKDKVMYIYTTGLDRGVMFLGPNANVDTPS</sequence>
<evidence type="ECO:0000313" key="1">
    <source>
        <dbReference type="EMBL" id="KAK3579580.1"/>
    </source>
</evidence>
<protein>
    <submittedName>
        <fullName evidence="1">Uncharacterized protein</fullName>
    </submittedName>
</protein>
<reference evidence="1" key="3">
    <citation type="submission" date="2023-05" db="EMBL/GenBank/DDBJ databases">
        <authorList>
            <person name="Smith C.H."/>
        </authorList>
    </citation>
    <scope>NUCLEOTIDE SEQUENCE</scope>
    <source>
        <strain evidence="1">CHS0354</strain>
        <tissue evidence="1">Mantle</tissue>
    </source>
</reference>
<gene>
    <name evidence="1" type="ORF">CHS0354_001594</name>
</gene>
<dbReference type="AlphaFoldDB" id="A0AAE0RUK1"/>
<evidence type="ECO:0000313" key="2">
    <source>
        <dbReference type="Proteomes" id="UP001195483"/>
    </source>
</evidence>
<reference evidence="1" key="1">
    <citation type="journal article" date="2021" name="Genome Biol. Evol.">
        <title>A High-Quality Reference Genome for a Parasitic Bivalve with Doubly Uniparental Inheritance (Bivalvia: Unionida).</title>
        <authorList>
            <person name="Smith C.H."/>
        </authorList>
    </citation>
    <scope>NUCLEOTIDE SEQUENCE</scope>
    <source>
        <strain evidence="1">CHS0354</strain>
    </source>
</reference>